<dbReference type="Pfam" id="PF08277">
    <property type="entry name" value="PAN_3"/>
    <property type="match status" value="2"/>
</dbReference>
<dbReference type="EMBL" id="CP092620">
    <property type="protein sequence ID" value="UMM15011.1"/>
    <property type="molecule type" value="Genomic_DNA"/>
</dbReference>
<name>A0AAE9E961_CAEBR</name>
<dbReference type="PANTHER" id="PTHR47629:SF3">
    <property type="entry name" value="PAN-3 DOMAIN-CONTAINING PROTEIN"/>
    <property type="match status" value="1"/>
</dbReference>
<dbReference type="InterPro" id="IPR016186">
    <property type="entry name" value="C-type_lectin-like/link_sf"/>
</dbReference>
<organism evidence="3 4">
    <name type="scientific">Caenorhabditis briggsae</name>
    <dbReference type="NCBI Taxonomy" id="6238"/>
    <lineage>
        <taxon>Eukaryota</taxon>
        <taxon>Metazoa</taxon>
        <taxon>Ecdysozoa</taxon>
        <taxon>Nematoda</taxon>
        <taxon>Chromadorea</taxon>
        <taxon>Rhabditida</taxon>
        <taxon>Rhabditina</taxon>
        <taxon>Rhabditomorpha</taxon>
        <taxon>Rhabditoidea</taxon>
        <taxon>Rhabditidae</taxon>
        <taxon>Peloderinae</taxon>
        <taxon>Caenorhabditis</taxon>
    </lineage>
</organism>
<feature type="signal peptide" evidence="1">
    <location>
        <begin position="1"/>
        <end position="19"/>
    </location>
</feature>
<accession>A0AAE9E961</accession>
<dbReference type="InterPro" id="IPR006583">
    <property type="entry name" value="PAN-3_domain"/>
</dbReference>
<protein>
    <recommendedName>
        <fullName evidence="2">PAN-3 domain-containing protein</fullName>
    </recommendedName>
</protein>
<feature type="domain" description="PAN-3" evidence="2">
    <location>
        <begin position="172"/>
        <end position="280"/>
    </location>
</feature>
<evidence type="ECO:0000313" key="4">
    <source>
        <dbReference type="Proteomes" id="UP000829354"/>
    </source>
</evidence>
<keyword evidence="4" id="KW-1185">Reference proteome</keyword>
<proteinExistence type="predicted"/>
<keyword evidence="1" id="KW-0732">Signal</keyword>
<dbReference type="AlphaFoldDB" id="A0AAE9E961"/>
<dbReference type="CDD" id="cd00037">
    <property type="entry name" value="CLECT"/>
    <property type="match status" value="1"/>
</dbReference>
<dbReference type="Gene3D" id="3.10.100.10">
    <property type="entry name" value="Mannose-Binding Protein A, subunit A"/>
    <property type="match status" value="1"/>
</dbReference>
<sequence length="550" mass="62699">MSYRLLIPILIIFLIEANASDTEYKFVVVEGEPVTLNASESVQVASFDECTDKCEQKTECVLAYQSNSSDPCYLFDWNSITQIIKNEAGGNGTTAFKVYTDQPACELNSAYLLNGKTYPLHPNDTAQNLWRIDTAEDGWTITYIDTKPSENLICGNFTHNRPYKDGCDPKCLITMVQLLAVPGPLTDISYDDNMTTWNECLYHCHRTPSCLVVYFNPELTPMCRTFTGERIFFLNRTEASEMGGQHLALKLPLSNKSCSYTTEELLNDKYYYPNNRILQFFDRTFFRIRTTPKYYKISIYQDETVAHNPRGPGCEMNYQISVMYNVDKDRKHLPDPNPILCNRIKKAPGITADAAREICNEWDGELATERFFGYFNPCTVTAAQLLCDANESYGWQYGISCAPGTPRMWVGVRKNNVTQQFQWARPDWASTTNSKIYTCKYLRAKEDPGGPWFMNKVEYTWAPGQPDNSPGNDCGYVQIEKDITNWPGYGLYSSKCDVGGTHGFVCQTLRQMDKGIPKFMDILNEYGQDPAKIQQHPYKIQTKYDPGYGP</sequence>
<evidence type="ECO:0000256" key="1">
    <source>
        <dbReference type="SAM" id="SignalP"/>
    </source>
</evidence>
<gene>
    <name evidence="3" type="ORF">L5515_002607</name>
</gene>
<dbReference type="Proteomes" id="UP000829354">
    <property type="component" value="Chromosome I"/>
</dbReference>
<evidence type="ECO:0000313" key="3">
    <source>
        <dbReference type="EMBL" id="UMM15011.1"/>
    </source>
</evidence>
<feature type="domain" description="PAN-3" evidence="2">
    <location>
        <begin position="6"/>
        <end position="139"/>
    </location>
</feature>
<reference evidence="3 4" key="1">
    <citation type="submission" date="2022-04" db="EMBL/GenBank/DDBJ databases">
        <title>Chromosome-level reference genomes for two strains of Caenorhabditis briggsae: an improved platform for comparative genomics.</title>
        <authorList>
            <person name="Stevens L."/>
            <person name="Andersen E."/>
        </authorList>
    </citation>
    <scope>NUCLEOTIDE SEQUENCE [LARGE SCALE GENOMIC DNA]</scope>
    <source>
        <strain evidence="3">VX34</strain>
        <tissue evidence="3">Whole-organism</tissue>
    </source>
</reference>
<feature type="chain" id="PRO_5042176270" description="PAN-3 domain-containing protein" evidence="1">
    <location>
        <begin position="20"/>
        <end position="550"/>
    </location>
</feature>
<dbReference type="PANTHER" id="PTHR47629">
    <property type="entry name" value="C-TYPE LECTIN-RELATED"/>
    <property type="match status" value="1"/>
</dbReference>
<evidence type="ECO:0000259" key="2">
    <source>
        <dbReference type="SMART" id="SM00605"/>
    </source>
</evidence>
<dbReference type="SMART" id="SM00605">
    <property type="entry name" value="CW"/>
    <property type="match status" value="2"/>
</dbReference>